<sequence>MLISLKTKLTFAINADASLCFLISEQLSSVENRTYMLSVYQMITVRGDKVSISGALLRRWHGGPRRYCTPSVTKSPPCKQLTSKDTAAISGSEAQTCGTGQACFIEQSTLHQ</sequence>
<proteinExistence type="predicted"/>
<reference evidence="1 2" key="1">
    <citation type="submission" date="2024-07" db="EMBL/GenBank/DDBJ databases">
        <title>Enhanced genomic and transcriptomic resources for Trichinella pseudospiralis and T. spiralis underpin the discovery of pronounced molecular differences between stages and species.</title>
        <authorList>
            <person name="Pasi K.K."/>
            <person name="La Rosa G."/>
            <person name="Gomez-Morales M.A."/>
            <person name="Tosini F."/>
            <person name="Sumanam S."/>
            <person name="Young N.D."/>
            <person name="Chang B.C."/>
            <person name="Robin G.B."/>
        </authorList>
    </citation>
    <scope>NUCLEOTIDE SEQUENCE [LARGE SCALE GENOMIC DNA]</scope>
    <source>
        <strain evidence="1">ISS534</strain>
    </source>
</reference>
<organism evidence="1 2">
    <name type="scientific">Trichinella spiralis</name>
    <name type="common">Trichina worm</name>
    <dbReference type="NCBI Taxonomy" id="6334"/>
    <lineage>
        <taxon>Eukaryota</taxon>
        <taxon>Metazoa</taxon>
        <taxon>Ecdysozoa</taxon>
        <taxon>Nematoda</taxon>
        <taxon>Enoplea</taxon>
        <taxon>Dorylaimia</taxon>
        <taxon>Trichinellida</taxon>
        <taxon>Trichinellidae</taxon>
        <taxon>Trichinella</taxon>
    </lineage>
</organism>
<dbReference type="Proteomes" id="UP001558632">
    <property type="component" value="Unassembled WGS sequence"/>
</dbReference>
<dbReference type="EMBL" id="JBEUSY010000132">
    <property type="protein sequence ID" value="KAL1244790.1"/>
    <property type="molecule type" value="Genomic_DNA"/>
</dbReference>
<gene>
    <name evidence="1" type="ORF">TSPI_06066</name>
</gene>
<evidence type="ECO:0000313" key="1">
    <source>
        <dbReference type="EMBL" id="KAL1244790.1"/>
    </source>
</evidence>
<comment type="caution">
    <text evidence="1">The sequence shown here is derived from an EMBL/GenBank/DDBJ whole genome shotgun (WGS) entry which is preliminary data.</text>
</comment>
<evidence type="ECO:0000313" key="2">
    <source>
        <dbReference type="Proteomes" id="UP001558632"/>
    </source>
</evidence>
<accession>A0ABR3KVW5</accession>
<keyword evidence="2" id="KW-1185">Reference proteome</keyword>
<name>A0ABR3KVW5_TRISP</name>
<protein>
    <submittedName>
        <fullName evidence="1">Gluconeogenesis factor</fullName>
    </submittedName>
</protein>